<dbReference type="PANTHER" id="PTHR35936:SF6">
    <property type="entry name" value="AMINO ACID ABC TRANSPORTER SUBSTRATE-BINDING PAAT FAMILY PROTEIN"/>
    <property type="match status" value="1"/>
</dbReference>
<organism evidence="3 4">
    <name type="scientific">Bdellovibrio bacteriovorus</name>
    <dbReference type="NCBI Taxonomy" id="959"/>
    <lineage>
        <taxon>Bacteria</taxon>
        <taxon>Pseudomonadati</taxon>
        <taxon>Bdellovibrionota</taxon>
        <taxon>Bdellovibrionia</taxon>
        <taxon>Bdellovibrionales</taxon>
        <taxon>Pseudobdellovibrionaceae</taxon>
        <taxon>Bdellovibrio</taxon>
    </lineage>
</organism>
<dbReference type="InterPro" id="IPR001638">
    <property type="entry name" value="Solute-binding_3/MltF_N"/>
</dbReference>
<dbReference type="OrthoDB" id="5293812at2"/>
<keyword evidence="1" id="KW-0732">Signal</keyword>
<name>A0A161QGJ0_BDEBC</name>
<proteinExistence type="predicted"/>
<evidence type="ECO:0000259" key="2">
    <source>
        <dbReference type="SMART" id="SM00062"/>
    </source>
</evidence>
<evidence type="ECO:0000256" key="1">
    <source>
        <dbReference type="ARBA" id="ARBA00022729"/>
    </source>
</evidence>
<dbReference type="AlphaFoldDB" id="A0A161QGJ0"/>
<feature type="domain" description="Solute-binding protein family 3/N-terminal" evidence="2">
    <location>
        <begin position="47"/>
        <end position="245"/>
    </location>
</feature>
<dbReference type="SUPFAM" id="SSF53850">
    <property type="entry name" value="Periplasmic binding protein-like II"/>
    <property type="match status" value="1"/>
</dbReference>
<sequence length="245" mass="28124">MKLCGFVFVILFSSWALAKEKQVLRYGVNSNYAMPLLGLTRLPQGQVLQEGILKDLGLALAKELKREPQFILLPKIRVAENLKAGSVDILCHLNEVWQPAIKNDVYWSDALYESRNLIVHIDSKPIKRISDLYGARVGTVLNFIYQNLDPYFAKKQILREDTSTNESNIQKILKGRIDYLVMSNLEFDFYKRIYPNLDAVDLNMDSVQTKCALSKKSSIRQESFDKAIFNIQTTGVLRKILKVYQ</sequence>
<dbReference type="PANTHER" id="PTHR35936">
    <property type="entry name" value="MEMBRANE-BOUND LYTIC MUREIN TRANSGLYCOSYLASE F"/>
    <property type="match status" value="1"/>
</dbReference>
<evidence type="ECO:0000313" key="3">
    <source>
        <dbReference type="EMBL" id="KYG65359.1"/>
    </source>
</evidence>
<dbReference type="RefSeq" id="WP_063207565.1">
    <property type="nucleotide sequence ID" value="NZ_LUKD01000005.1"/>
</dbReference>
<gene>
    <name evidence="3" type="ORF">AZI87_12465</name>
</gene>
<evidence type="ECO:0000313" key="4">
    <source>
        <dbReference type="Proteomes" id="UP000075799"/>
    </source>
</evidence>
<protein>
    <recommendedName>
        <fullName evidence="2">Solute-binding protein family 3/N-terminal domain-containing protein</fullName>
    </recommendedName>
</protein>
<dbReference type="Gene3D" id="3.40.190.10">
    <property type="entry name" value="Periplasmic binding protein-like II"/>
    <property type="match status" value="2"/>
</dbReference>
<accession>A0A161QGJ0</accession>
<comment type="caution">
    <text evidence="3">The sequence shown here is derived from an EMBL/GenBank/DDBJ whole genome shotgun (WGS) entry which is preliminary data.</text>
</comment>
<dbReference type="SMART" id="SM00062">
    <property type="entry name" value="PBPb"/>
    <property type="match status" value="1"/>
</dbReference>
<dbReference type="Proteomes" id="UP000075799">
    <property type="component" value="Unassembled WGS sequence"/>
</dbReference>
<reference evidence="3 4" key="1">
    <citation type="submission" date="2016-03" db="EMBL/GenBank/DDBJ databases">
        <authorList>
            <person name="Ploux O."/>
        </authorList>
    </citation>
    <scope>NUCLEOTIDE SEQUENCE [LARGE SCALE GENOMIC DNA]</scope>
    <source>
        <strain evidence="3 4">EC13</strain>
    </source>
</reference>
<dbReference type="EMBL" id="LUKD01000005">
    <property type="protein sequence ID" value="KYG65359.1"/>
    <property type="molecule type" value="Genomic_DNA"/>
</dbReference>